<organism evidence="4 5">
    <name type="scientific">Apilactobacillus waqarii</name>
    <dbReference type="NCBI Taxonomy" id="2851006"/>
    <lineage>
        <taxon>Bacteria</taxon>
        <taxon>Bacillati</taxon>
        <taxon>Bacillota</taxon>
        <taxon>Bacilli</taxon>
        <taxon>Lactobacillales</taxon>
        <taxon>Lactobacillaceae</taxon>
        <taxon>Apilactobacillus</taxon>
    </lineage>
</organism>
<dbReference type="NCBIfam" id="TIGR03715">
    <property type="entry name" value="KxYKxGKxW"/>
    <property type="match status" value="1"/>
</dbReference>
<accession>A0ABS6M4G5</accession>
<dbReference type="InterPro" id="IPR022263">
    <property type="entry name" value="KxYKxGKxW"/>
</dbReference>
<feature type="region of interest" description="Disordered" evidence="3">
    <location>
        <begin position="113"/>
        <end position="137"/>
    </location>
</feature>
<keyword evidence="1" id="KW-0732">Signal</keyword>
<name>A0ABS6M4G5_9LACO</name>
<feature type="coiled-coil region" evidence="2">
    <location>
        <begin position="809"/>
        <end position="866"/>
    </location>
</feature>
<comment type="caution">
    <text evidence="4">The sequence shown here is derived from an EMBL/GenBank/DDBJ whole genome shotgun (WGS) entry which is preliminary data.</text>
</comment>
<evidence type="ECO:0000256" key="1">
    <source>
        <dbReference type="ARBA" id="ARBA00022729"/>
    </source>
</evidence>
<protein>
    <submittedName>
        <fullName evidence="4">KxYKxGKxW signal peptide domain-containing protein</fullName>
    </submittedName>
</protein>
<dbReference type="RefSeq" id="WP_217304046.1">
    <property type="nucleotide sequence ID" value="NZ_JAHQYH010000002.1"/>
</dbReference>
<dbReference type="Proteomes" id="UP000751196">
    <property type="component" value="Unassembled WGS sequence"/>
</dbReference>
<feature type="compositionally biased region" description="Low complexity" evidence="3">
    <location>
        <begin position="113"/>
        <end position="128"/>
    </location>
</feature>
<evidence type="ECO:0000313" key="5">
    <source>
        <dbReference type="Proteomes" id="UP000751196"/>
    </source>
</evidence>
<proteinExistence type="predicted"/>
<dbReference type="Pfam" id="PF19258">
    <property type="entry name" value="KxYKxGKxW_sig"/>
    <property type="match status" value="1"/>
</dbReference>
<dbReference type="EMBL" id="JAHQYH010000002">
    <property type="protein sequence ID" value="MBV0914725.1"/>
    <property type="molecule type" value="Genomic_DNA"/>
</dbReference>
<feature type="compositionally biased region" description="Basic residues" evidence="3">
    <location>
        <begin position="898"/>
        <end position="917"/>
    </location>
</feature>
<sequence>MENRKLHYKMYKSGKTWVVAGICTVSFGLAVLNNHVQASANETDENVQIVQSAESNSVTVSGASGTATQASSASAQQSNVASQSSSSVSSSASVQQSSSASTSSSAQQSVGSNAVTVAQQSNSSNAASTIVSDPNDPNYDFNYAPTFNSKFNQNYHYNNPQGFSNDIQSIVPQYDENGKVKYWEVYYLGTQYPNNFKYSSHWYGVKTTDFVTFTPLVNEANPTSKDNVAIPDAVYKDKNGNAVEVADNNKNGIPWDYVATGSVVLNNAINNKPLVTKDQWGNAIDANAKLSYFSTFSNTGGSKGIYLAYSNNGSQFHPYSDAPAVTSDIVGKQPSTDFRDPFVTNNGKQLIMYVAGGLNHKMFTLTSTDGVNWSHNPNDDVQLDGLVETPSIQTIKGQTIMFFSAQAGIVGDQKIGYTKYITGNLDKNGIFKPTGKVQVLDNGTDLYAGNYVKIDNDTVAYVGWISDWVYSPTIWTQSAFPGNQHAGGFSLPRVLQYENQKVLTTPIEPGQTKLDSKTKVKSTKNVVKVPSSKKVEIQYDAGSNKKIYLVRNAHNSITITFANNKMTVTRKEDKNVFKGMNVTTSTSLENTKIKRVVLYVDNSSVEIYLPQLKKMFTVQDIPNEHANQAYSLKTDKSGKVNVYSFTGSVDSNYVNGLYSSAQDKLNKMKSRFGSEASHLSSVYYANKNLKTAMSYINKAKNVSGDATANIYLAMANYYLSNANYWNDVSSDLKVDANSVADRYVTRLGQAKASYNKATKALNAARSKMNKKHSRANVNAYNKALTAYRASQKTYDAFVNDVYSQTSGALKDTKRQAAAAKRKVSSDNAQLSKLKKAMKKHHSKKQAKKLAAQYKKLTKQAKSNKNAYSKLINKEKAIVRFSKEISTINRDNKALKTAKSKASKAKSAVKKHNTRKNKAAYAKLAKQVKSLTKAIKNAESYISKNSATFR</sequence>
<evidence type="ECO:0000256" key="2">
    <source>
        <dbReference type="SAM" id="Coils"/>
    </source>
</evidence>
<evidence type="ECO:0000313" key="4">
    <source>
        <dbReference type="EMBL" id="MBV0914725.1"/>
    </source>
</evidence>
<evidence type="ECO:0000256" key="3">
    <source>
        <dbReference type="SAM" id="MobiDB-lite"/>
    </source>
</evidence>
<dbReference type="PANTHER" id="PTHR43101">
    <property type="entry name" value="BETA-FRUCTOSIDASE"/>
    <property type="match status" value="1"/>
</dbReference>
<keyword evidence="5" id="KW-1185">Reference proteome</keyword>
<dbReference type="PANTHER" id="PTHR43101:SF1">
    <property type="entry name" value="BETA-FRUCTOSIDASE"/>
    <property type="match status" value="1"/>
</dbReference>
<gene>
    <name evidence="4" type="ORF">KTJ72_02260</name>
</gene>
<dbReference type="SMART" id="SM00640">
    <property type="entry name" value="Glyco_32"/>
    <property type="match status" value="1"/>
</dbReference>
<keyword evidence="2" id="KW-0175">Coiled coil</keyword>
<dbReference type="InterPro" id="IPR051214">
    <property type="entry name" value="GH32_Enzymes"/>
</dbReference>
<feature type="region of interest" description="Disordered" evidence="3">
    <location>
        <begin position="898"/>
        <end position="918"/>
    </location>
</feature>
<reference evidence="4 5" key="1">
    <citation type="submission" date="2021-06" db="EMBL/GenBank/DDBJ databases">
        <title>Draft genome sequence of a glucan synthesizing Apilactobacillus waqareii isolate HBW1.</title>
        <authorList>
            <person name="Anwar M.A."/>
        </authorList>
    </citation>
    <scope>NUCLEOTIDE SEQUENCE [LARGE SCALE GENOMIC DNA]</scope>
    <source>
        <strain evidence="4 5">HBW1</strain>
    </source>
</reference>
<dbReference type="InterPro" id="IPR001362">
    <property type="entry name" value="Glyco_hydro_32"/>
</dbReference>